<organism evidence="2 3">
    <name type="scientific">Gemmata palustris</name>
    <dbReference type="NCBI Taxonomy" id="2822762"/>
    <lineage>
        <taxon>Bacteria</taxon>
        <taxon>Pseudomonadati</taxon>
        <taxon>Planctomycetota</taxon>
        <taxon>Planctomycetia</taxon>
        <taxon>Gemmatales</taxon>
        <taxon>Gemmataceae</taxon>
        <taxon>Gemmata</taxon>
    </lineage>
</organism>
<dbReference type="Proteomes" id="UP000676565">
    <property type="component" value="Unassembled WGS sequence"/>
</dbReference>
<name>A0ABS5BWC3_9BACT</name>
<accession>A0ABS5BWC3</accession>
<proteinExistence type="predicted"/>
<reference evidence="2 3" key="1">
    <citation type="submission" date="2021-04" db="EMBL/GenBank/DDBJ databases">
        <authorList>
            <person name="Ivanova A."/>
        </authorList>
    </citation>
    <scope>NUCLEOTIDE SEQUENCE [LARGE SCALE GENOMIC DNA]</scope>
    <source>
        <strain evidence="2 3">G18</strain>
    </source>
</reference>
<dbReference type="EMBL" id="JAGKQQ010000001">
    <property type="protein sequence ID" value="MBP3958036.1"/>
    <property type="molecule type" value="Genomic_DNA"/>
</dbReference>
<protein>
    <submittedName>
        <fullName evidence="2">Uncharacterized protein</fullName>
    </submittedName>
</protein>
<gene>
    <name evidence="2" type="ORF">J8F10_22500</name>
</gene>
<sequence>MLASGKEDVIQEWVELPKDVTSTEGNYDFEQKYIEVIDTRKLDDHIDEGYFPYFLKPEMMLSMPLPLLAKDLNVEYPKITLKPILDNIKKLEERNNQPVSASDLAQNSPAERMRRVSTRRK</sequence>
<feature type="compositionally biased region" description="Polar residues" evidence="1">
    <location>
        <begin position="96"/>
        <end position="109"/>
    </location>
</feature>
<keyword evidence="3" id="KW-1185">Reference proteome</keyword>
<comment type="caution">
    <text evidence="2">The sequence shown here is derived from an EMBL/GenBank/DDBJ whole genome shotgun (WGS) entry which is preliminary data.</text>
</comment>
<dbReference type="RefSeq" id="WP_210657654.1">
    <property type="nucleotide sequence ID" value="NZ_JAGKQQ010000001.1"/>
</dbReference>
<evidence type="ECO:0000256" key="1">
    <source>
        <dbReference type="SAM" id="MobiDB-lite"/>
    </source>
</evidence>
<evidence type="ECO:0000313" key="3">
    <source>
        <dbReference type="Proteomes" id="UP000676565"/>
    </source>
</evidence>
<feature type="region of interest" description="Disordered" evidence="1">
    <location>
        <begin position="95"/>
        <end position="121"/>
    </location>
</feature>
<evidence type="ECO:0000313" key="2">
    <source>
        <dbReference type="EMBL" id="MBP3958036.1"/>
    </source>
</evidence>